<name>A0ABW3JBH4_9HYPH</name>
<gene>
    <name evidence="5" type="ORF">ACFQ2F_10100</name>
</gene>
<reference evidence="6" key="1">
    <citation type="journal article" date="2019" name="Int. J. Syst. Evol. Microbiol.">
        <title>The Global Catalogue of Microorganisms (GCM) 10K type strain sequencing project: providing services to taxonomists for standard genome sequencing and annotation.</title>
        <authorList>
            <consortium name="The Broad Institute Genomics Platform"/>
            <consortium name="The Broad Institute Genome Sequencing Center for Infectious Disease"/>
            <person name="Wu L."/>
            <person name="Ma J."/>
        </authorList>
    </citation>
    <scope>NUCLEOTIDE SEQUENCE [LARGE SCALE GENOMIC DNA]</scope>
    <source>
        <strain evidence="6">CCUG 61697</strain>
    </source>
</reference>
<dbReference type="Proteomes" id="UP001597102">
    <property type="component" value="Unassembled WGS sequence"/>
</dbReference>
<evidence type="ECO:0000256" key="2">
    <source>
        <dbReference type="RuleBase" id="RU003719"/>
    </source>
</evidence>
<organism evidence="5 6">
    <name type="scientific">Methyloligella solikamskensis</name>
    <dbReference type="NCBI Taxonomy" id="1177756"/>
    <lineage>
        <taxon>Bacteria</taxon>
        <taxon>Pseudomonadati</taxon>
        <taxon>Pseudomonadota</taxon>
        <taxon>Alphaproteobacteria</taxon>
        <taxon>Hyphomicrobiales</taxon>
        <taxon>Hyphomicrobiaceae</taxon>
        <taxon>Methyloligella</taxon>
    </lineage>
</organism>
<dbReference type="InterPro" id="IPR006139">
    <property type="entry name" value="D-isomer_2_OHA_DH_cat_dom"/>
</dbReference>
<evidence type="ECO:0000313" key="5">
    <source>
        <dbReference type="EMBL" id="MFD0987446.1"/>
    </source>
</evidence>
<evidence type="ECO:0000259" key="3">
    <source>
        <dbReference type="Pfam" id="PF00389"/>
    </source>
</evidence>
<dbReference type="SUPFAM" id="SSF51735">
    <property type="entry name" value="NAD(P)-binding Rossmann-fold domains"/>
    <property type="match status" value="1"/>
</dbReference>
<dbReference type="PANTHER" id="PTHR10996">
    <property type="entry name" value="2-HYDROXYACID DEHYDROGENASE-RELATED"/>
    <property type="match status" value="1"/>
</dbReference>
<dbReference type="RefSeq" id="WP_379089441.1">
    <property type="nucleotide sequence ID" value="NZ_JBHTJO010000001.1"/>
</dbReference>
<feature type="domain" description="D-isomer specific 2-hydroxyacid dehydrogenase NAD-binding" evidence="4">
    <location>
        <begin position="116"/>
        <end position="289"/>
    </location>
</feature>
<dbReference type="InterPro" id="IPR050223">
    <property type="entry name" value="D-isomer_2-hydroxyacid_DH"/>
</dbReference>
<protein>
    <submittedName>
        <fullName evidence="5">Phosphoglycerate dehydrogenase</fullName>
    </submittedName>
</protein>
<dbReference type="CDD" id="cd12172">
    <property type="entry name" value="PGDH_like_2"/>
    <property type="match status" value="1"/>
</dbReference>
<feature type="domain" description="D-isomer specific 2-hydroxyacid dehydrogenase catalytic" evidence="3">
    <location>
        <begin position="38"/>
        <end position="309"/>
    </location>
</feature>
<keyword evidence="6" id="KW-1185">Reference proteome</keyword>
<dbReference type="EMBL" id="JBHTJO010000001">
    <property type="protein sequence ID" value="MFD0987446.1"/>
    <property type="molecule type" value="Genomic_DNA"/>
</dbReference>
<dbReference type="InterPro" id="IPR006140">
    <property type="entry name" value="D-isomer_DH_NAD-bd"/>
</dbReference>
<comment type="caution">
    <text evidence="5">The sequence shown here is derived from an EMBL/GenBank/DDBJ whole genome shotgun (WGS) entry which is preliminary data.</text>
</comment>
<keyword evidence="1 2" id="KW-0560">Oxidoreductase</keyword>
<dbReference type="Gene3D" id="3.40.50.720">
    <property type="entry name" value="NAD(P)-binding Rossmann-like Domain"/>
    <property type="match status" value="2"/>
</dbReference>
<accession>A0ABW3JBH4</accession>
<dbReference type="SUPFAM" id="SSF52283">
    <property type="entry name" value="Formate/glycerate dehydrogenase catalytic domain-like"/>
    <property type="match status" value="1"/>
</dbReference>
<sequence length="324" mass="34896">MPKALLSCLHLQRNFEDFRHIYEEAGVEPVLPEVAGQQLAADEMRKHIVGMDCVIAGDDEIDASVLDAGKESGLKAVIKWGIGTDSIDKPHASRIGIPVFNTPGVFANEVADLGLSLFLNLTRGTHLMHNSIAEGGWRKIEGRSLTGLTAGVLGLGSIGLAIADRARSFGMHPVGYDVRQLSDEELGRHAIEQLPLDDVLARADALFVACNLTPENRHMLSREAFGKMKPGAYIVNVARGPLIDEAALADALQSGHIGGAGLDVFENEPLPADSRLRTFENCVFSTHNGSNTREAVARINQMTTEILLHVLGLAEATFEPNRVA</sequence>
<proteinExistence type="inferred from homology"/>
<evidence type="ECO:0000256" key="1">
    <source>
        <dbReference type="ARBA" id="ARBA00023002"/>
    </source>
</evidence>
<evidence type="ECO:0000259" key="4">
    <source>
        <dbReference type="Pfam" id="PF02826"/>
    </source>
</evidence>
<dbReference type="Pfam" id="PF00389">
    <property type="entry name" value="2-Hacid_dh"/>
    <property type="match status" value="1"/>
</dbReference>
<dbReference type="PANTHER" id="PTHR10996:SF283">
    <property type="entry name" value="GLYOXYLATE_HYDROXYPYRUVATE REDUCTASE B"/>
    <property type="match status" value="1"/>
</dbReference>
<evidence type="ECO:0000313" key="6">
    <source>
        <dbReference type="Proteomes" id="UP001597102"/>
    </source>
</evidence>
<dbReference type="PROSITE" id="PS00671">
    <property type="entry name" value="D_2_HYDROXYACID_DH_3"/>
    <property type="match status" value="1"/>
</dbReference>
<dbReference type="Pfam" id="PF02826">
    <property type="entry name" value="2-Hacid_dh_C"/>
    <property type="match status" value="1"/>
</dbReference>
<comment type="similarity">
    <text evidence="2">Belongs to the D-isomer specific 2-hydroxyacid dehydrogenase family.</text>
</comment>
<dbReference type="InterPro" id="IPR036291">
    <property type="entry name" value="NAD(P)-bd_dom_sf"/>
</dbReference>
<dbReference type="InterPro" id="IPR029753">
    <property type="entry name" value="D-isomer_DH_CS"/>
</dbReference>